<keyword evidence="7 12" id="KW-1133">Transmembrane helix</keyword>
<dbReference type="CDD" id="cd00063">
    <property type="entry name" value="FN3"/>
    <property type="match status" value="2"/>
</dbReference>
<evidence type="ECO:0000256" key="5">
    <source>
        <dbReference type="ARBA" id="ARBA00022737"/>
    </source>
</evidence>
<evidence type="ECO:0000256" key="6">
    <source>
        <dbReference type="ARBA" id="ARBA00022777"/>
    </source>
</evidence>
<evidence type="ECO:0000256" key="13">
    <source>
        <dbReference type="SAM" id="SignalP"/>
    </source>
</evidence>
<accession>A0ABN8LBH1</accession>
<dbReference type="PROSITE" id="PS50011">
    <property type="entry name" value="PROTEIN_KINASE_DOM"/>
    <property type="match status" value="1"/>
</dbReference>
<feature type="signal peptide" evidence="13">
    <location>
        <begin position="1"/>
        <end position="16"/>
    </location>
</feature>
<dbReference type="EMBL" id="CALNXI010000009">
    <property type="protein sequence ID" value="CAH3014422.1"/>
    <property type="molecule type" value="Genomic_DNA"/>
</dbReference>
<dbReference type="PANTHER" id="PTHR24416:SF583">
    <property type="entry name" value="RECEPTOR PROTEIN-TYROSINE KINASE"/>
    <property type="match status" value="1"/>
</dbReference>
<dbReference type="InterPro" id="IPR050122">
    <property type="entry name" value="RTK"/>
</dbReference>
<keyword evidence="17" id="KW-1185">Reference proteome</keyword>
<reference evidence="16 17" key="1">
    <citation type="submission" date="2022-05" db="EMBL/GenBank/DDBJ databases">
        <authorList>
            <consortium name="Genoscope - CEA"/>
            <person name="William W."/>
        </authorList>
    </citation>
    <scope>NUCLEOTIDE SEQUENCE [LARGE SCALE GENOMIC DNA]</scope>
</reference>
<keyword evidence="13" id="KW-0732">Signal</keyword>
<evidence type="ECO:0000256" key="11">
    <source>
        <dbReference type="SAM" id="MobiDB-lite"/>
    </source>
</evidence>
<feature type="transmembrane region" description="Helical" evidence="12">
    <location>
        <begin position="976"/>
        <end position="997"/>
    </location>
</feature>
<dbReference type="Proteomes" id="UP001159427">
    <property type="component" value="Unassembled WGS sequence"/>
</dbReference>
<evidence type="ECO:0000313" key="17">
    <source>
        <dbReference type="Proteomes" id="UP001159427"/>
    </source>
</evidence>
<keyword evidence="5" id="KW-0677">Repeat</keyword>
<protein>
    <recommendedName>
        <fullName evidence="2">receptor protein-tyrosine kinase</fullName>
        <ecNumber evidence="2">2.7.10.1</ecNumber>
    </recommendedName>
</protein>
<dbReference type="InterPro" id="IPR008266">
    <property type="entry name" value="Tyr_kinase_AS"/>
</dbReference>
<evidence type="ECO:0000256" key="1">
    <source>
        <dbReference type="ARBA" id="ARBA00004167"/>
    </source>
</evidence>
<sequence length="1534" mass="172759">SFKFLFFLWIFNSVSGKSNKATVTRARCYANCLTKNPASNETGIPCQTSDCKECLGPCGSSDLDEAACKQTCRASSSCLESCEFLTKVKNFSSIINGDGSSTPAPGIPLVTNRSLTSISLKWEAVENTTGSPVYMIEMAFSEGGQAFVPAYLSEVVFVIPEATISLPSLCAYIDTAPFRSDYRAILYKFRVAVLTENSSLSVGQQTVQTSLIKPAPVTNVTLNSLVYDPVADNSPLDEIKLTVSWIPPSDYKHLITKYAVMWELDPRKCNSEPFIRENWETSGPENKFSEHVYSKAKRCNHHLLEVRAMIGCSASDEATLIYTYPGCQNITNFPKSECYKFDPPEAPMEDRVVHNIRLSFTAQDDYRFQVNIAWDPPVYPYKNVTLYSVWNWKGDNKFISFHNTVSVPTSLLLTNLLPGTAYKIDVRPSFTDSLPSSERRSINFTTPAVPQDEVTVHLKGYQFYPSPLPGSFVANISWDKPTFNYSSLAAYQLYYKVGKQTRLGNITSQTHFLITGVMHGEQVSYWVSSLCTVPPDEEVKVRHILVGTFLREEGKNTFTVNFTWTGPLFNFTLRAYEFTYELTGYSAETIFHGEVTQPTFQMFGVRPREFVTLKVTPLFDNVKIQKIESQVTKTAPEPDPTTLKVRNLSEAILITSKPDQYIYLVSWEMPLFNESKVNEYVITCSLSGNPDRAKRWQTITEGNNITVSDLIPGDRVEVEVIADFIASVLTGKSEKIFIEPPKPSIEKLKVQKLRCGPFVENIGTNTFSVTFTWEKPSFDRSNVHSYDVSYEFQGSYVREQLNCSPLVRTALGCSNNRMHVLIINLLKPQQVKPLFNNDYIIGQEKEIRETAPEPNEELVKVIGLKHGVQIAGPNNTFSTTVRWEKPLFKHSGVKHYVYKVLPLSDQARRNRDNNAGFQTSDTNATISGINRDISVEVQVTPVFQVPVVSGINDQIDISWKDPDVQNGSFQFTPAQVGGLVTGAILGALIAVSLVIWCNRQIRIRMEKKGLVSGKNALIIDHWEVDGDLVSLEEELGKGAFGKVYKGTIKQVTTVSRRLSVMPPVSPLWKSATKQAVPFTVAVKMLHGMADSDQRREFLEEIQLMKAVGSHKNIVNMVGCCTVEEPMFLLVEYVPYGDLLHYLRKRRGKVKEYLGDESRGPYRSTYCETYVLDAKREGISMQATRSDRTYVNTPEAPKSDGGNVQILSFSQSSKAGEEFGTENKGMAKDEVHSDEDDKEEDGLTPGDLLAFAWQISEGMEYLARKGFVHRDLAARNVLVGENKVAKVADFGLTRHVYEEKVYHATRSRKLPLKWMSIEAIFDQTFTSQSDVWAFGVLLWELVTLGGTPYPTISNRELLRLLKTGYRMEKPDICDDEIYEIMTHCWMESPDDRPNFTQIRERLEVMMQKDNPYLDFSVLDESREYYNVPSFNSLVDETTDDELLDKEDGELLRETSDDCIEGENIDAGDSAKRNELATMAKAFKNLDKRGDNFDPGFELNGSKLEGKGFSELKDIKVDFDAIERSLYHPGNKEIAL</sequence>
<proteinExistence type="predicted"/>
<evidence type="ECO:0000256" key="2">
    <source>
        <dbReference type="ARBA" id="ARBA00011902"/>
    </source>
</evidence>
<dbReference type="InterPro" id="IPR036116">
    <property type="entry name" value="FN3_sf"/>
</dbReference>
<evidence type="ECO:0000256" key="12">
    <source>
        <dbReference type="SAM" id="Phobius"/>
    </source>
</evidence>
<evidence type="ECO:0000256" key="3">
    <source>
        <dbReference type="ARBA" id="ARBA00022679"/>
    </source>
</evidence>
<dbReference type="InterPro" id="IPR001245">
    <property type="entry name" value="Ser-Thr/Tyr_kinase_cat_dom"/>
</dbReference>
<evidence type="ECO:0000313" key="16">
    <source>
        <dbReference type="EMBL" id="CAH3014422.1"/>
    </source>
</evidence>
<keyword evidence="6" id="KW-0418">Kinase</keyword>
<dbReference type="InterPro" id="IPR000719">
    <property type="entry name" value="Prot_kinase_dom"/>
</dbReference>
<evidence type="ECO:0000256" key="7">
    <source>
        <dbReference type="ARBA" id="ARBA00022989"/>
    </source>
</evidence>
<dbReference type="PROSITE" id="PS00109">
    <property type="entry name" value="PROTEIN_KINASE_TYR"/>
    <property type="match status" value="1"/>
</dbReference>
<feature type="domain" description="Fibronectin type-III" evidence="15">
    <location>
        <begin position="644"/>
        <end position="743"/>
    </location>
</feature>
<dbReference type="EC" id="2.7.10.1" evidence="2"/>
<dbReference type="InterPro" id="IPR011009">
    <property type="entry name" value="Kinase-like_dom_sf"/>
</dbReference>
<feature type="region of interest" description="Disordered" evidence="11">
    <location>
        <begin position="1213"/>
        <end position="1242"/>
    </location>
</feature>
<organism evidence="16 17">
    <name type="scientific">Porites evermanni</name>
    <dbReference type="NCBI Taxonomy" id="104178"/>
    <lineage>
        <taxon>Eukaryota</taxon>
        <taxon>Metazoa</taxon>
        <taxon>Cnidaria</taxon>
        <taxon>Anthozoa</taxon>
        <taxon>Hexacorallia</taxon>
        <taxon>Scleractinia</taxon>
        <taxon>Fungiina</taxon>
        <taxon>Poritidae</taxon>
        <taxon>Porites</taxon>
    </lineage>
</organism>
<comment type="subcellular location">
    <subcellularLocation>
        <location evidence="1">Membrane</location>
        <topology evidence="1">Single-pass membrane protein</topology>
    </subcellularLocation>
</comment>
<evidence type="ECO:0000256" key="8">
    <source>
        <dbReference type="ARBA" id="ARBA00023136"/>
    </source>
</evidence>
<comment type="caution">
    <text evidence="16">The sequence shown here is derived from an EMBL/GenBank/DDBJ whole genome shotgun (WGS) entry which is preliminary data.</text>
</comment>
<keyword evidence="10" id="KW-0325">Glycoprotein</keyword>
<evidence type="ECO:0000256" key="9">
    <source>
        <dbReference type="ARBA" id="ARBA00023170"/>
    </source>
</evidence>
<evidence type="ECO:0000256" key="10">
    <source>
        <dbReference type="ARBA" id="ARBA00023180"/>
    </source>
</evidence>
<feature type="non-terminal residue" evidence="16">
    <location>
        <position position="1"/>
    </location>
</feature>
<dbReference type="CDD" id="cd00192">
    <property type="entry name" value="PTKc"/>
    <property type="match status" value="1"/>
</dbReference>
<dbReference type="SUPFAM" id="SSF56112">
    <property type="entry name" value="Protein kinase-like (PK-like)"/>
    <property type="match status" value="1"/>
</dbReference>
<keyword evidence="4 12" id="KW-0812">Transmembrane</keyword>
<dbReference type="PROSITE" id="PS50853">
    <property type="entry name" value="FN3"/>
    <property type="match status" value="2"/>
</dbReference>
<keyword evidence="9" id="KW-0675">Receptor</keyword>
<feature type="compositionally biased region" description="Acidic residues" evidence="11">
    <location>
        <begin position="1231"/>
        <end position="1241"/>
    </location>
</feature>
<dbReference type="InterPro" id="IPR003961">
    <property type="entry name" value="FN3_dom"/>
</dbReference>
<name>A0ABN8LBH1_9CNID</name>
<dbReference type="Gene3D" id="2.60.40.10">
    <property type="entry name" value="Immunoglobulins"/>
    <property type="match status" value="1"/>
</dbReference>
<evidence type="ECO:0000259" key="14">
    <source>
        <dbReference type="PROSITE" id="PS50011"/>
    </source>
</evidence>
<gene>
    <name evidence="16" type="ORF">PEVE_00043672</name>
</gene>
<evidence type="ECO:0000259" key="15">
    <source>
        <dbReference type="PROSITE" id="PS50853"/>
    </source>
</evidence>
<evidence type="ECO:0000256" key="4">
    <source>
        <dbReference type="ARBA" id="ARBA00022692"/>
    </source>
</evidence>
<dbReference type="Pfam" id="PF07714">
    <property type="entry name" value="PK_Tyr_Ser-Thr"/>
    <property type="match status" value="1"/>
</dbReference>
<dbReference type="SUPFAM" id="SSF49265">
    <property type="entry name" value="Fibronectin type III"/>
    <property type="match status" value="3"/>
</dbReference>
<dbReference type="Gene3D" id="1.10.510.10">
    <property type="entry name" value="Transferase(Phosphotransferase) domain 1"/>
    <property type="match status" value="1"/>
</dbReference>
<feature type="chain" id="PRO_5047395797" description="receptor protein-tyrosine kinase" evidence="13">
    <location>
        <begin position="17"/>
        <end position="1534"/>
    </location>
</feature>
<dbReference type="Gene3D" id="3.30.200.20">
    <property type="entry name" value="Phosphorylase Kinase, domain 1"/>
    <property type="match status" value="1"/>
</dbReference>
<feature type="domain" description="Fibronectin type-III" evidence="15">
    <location>
        <begin position="352"/>
        <end position="449"/>
    </location>
</feature>
<keyword evidence="8 12" id="KW-0472">Membrane</keyword>
<dbReference type="PANTHER" id="PTHR24416">
    <property type="entry name" value="TYROSINE-PROTEIN KINASE RECEPTOR"/>
    <property type="match status" value="1"/>
</dbReference>
<feature type="domain" description="Protein kinase" evidence="14">
    <location>
        <begin position="1029"/>
        <end position="1412"/>
    </location>
</feature>
<dbReference type="InterPro" id="IPR013783">
    <property type="entry name" value="Ig-like_fold"/>
</dbReference>
<dbReference type="SMART" id="SM00219">
    <property type="entry name" value="TyrKc"/>
    <property type="match status" value="1"/>
</dbReference>
<keyword evidence="3" id="KW-0808">Transferase</keyword>
<dbReference type="InterPro" id="IPR020635">
    <property type="entry name" value="Tyr_kinase_cat_dom"/>
</dbReference>